<keyword evidence="1" id="KW-0479">Metal-binding</keyword>
<keyword evidence="4" id="KW-0804">Transcription</keyword>
<dbReference type="Pfam" id="PF04082">
    <property type="entry name" value="Fungal_trans"/>
    <property type="match status" value="1"/>
</dbReference>
<evidence type="ECO:0000256" key="3">
    <source>
        <dbReference type="ARBA" id="ARBA00023125"/>
    </source>
</evidence>
<dbReference type="GO" id="GO:0000435">
    <property type="term" value="P:positive regulation of transcription from RNA polymerase II promoter by galactose"/>
    <property type="evidence" value="ECO:0007669"/>
    <property type="project" value="TreeGrafter"/>
</dbReference>
<dbReference type="InterPro" id="IPR036864">
    <property type="entry name" value="Zn2-C6_fun-type_DNA-bd_sf"/>
</dbReference>
<dbReference type="OMA" id="NIWDESH"/>
<dbReference type="SMART" id="SM00906">
    <property type="entry name" value="Fungal_trans"/>
    <property type="match status" value="1"/>
</dbReference>
<proteinExistence type="predicted"/>
<organism evidence="8 9">
    <name type="scientific">Aspergillus calidoustus</name>
    <dbReference type="NCBI Taxonomy" id="454130"/>
    <lineage>
        <taxon>Eukaryota</taxon>
        <taxon>Fungi</taxon>
        <taxon>Dikarya</taxon>
        <taxon>Ascomycota</taxon>
        <taxon>Pezizomycotina</taxon>
        <taxon>Eurotiomycetes</taxon>
        <taxon>Eurotiomycetidae</taxon>
        <taxon>Eurotiales</taxon>
        <taxon>Aspergillaceae</taxon>
        <taxon>Aspergillus</taxon>
        <taxon>Aspergillus subgen. Nidulantes</taxon>
    </lineage>
</organism>
<dbReference type="GO" id="GO:0008270">
    <property type="term" value="F:zinc ion binding"/>
    <property type="evidence" value="ECO:0007669"/>
    <property type="project" value="InterPro"/>
</dbReference>
<keyword evidence="2" id="KW-0805">Transcription regulation</keyword>
<keyword evidence="5" id="KW-0539">Nucleus</keyword>
<dbReference type="InterPro" id="IPR001138">
    <property type="entry name" value="Zn2Cys6_DnaBD"/>
</dbReference>
<dbReference type="OrthoDB" id="2283488at2759"/>
<feature type="region of interest" description="Disordered" evidence="6">
    <location>
        <begin position="89"/>
        <end position="122"/>
    </location>
</feature>
<dbReference type="Gene3D" id="4.10.240.10">
    <property type="entry name" value="Zn(2)-C6 fungal-type DNA-binding domain"/>
    <property type="match status" value="1"/>
</dbReference>
<accession>A0A0U5GAW6</accession>
<dbReference type="CDD" id="cd00067">
    <property type="entry name" value="GAL4"/>
    <property type="match status" value="1"/>
</dbReference>
<dbReference type="EMBL" id="CDMC01000011">
    <property type="protein sequence ID" value="CEL08455.1"/>
    <property type="molecule type" value="Genomic_DNA"/>
</dbReference>
<evidence type="ECO:0000313" key="8">
    <source>
        <dbReference type="EMBL" id="CEL08455.1"/>
    </source>
</evidence>
<sequence>MEVHLAFPGVGADPQQAPQRRRKRAQVARACGSCRLRRIKCDNNVPCSNCVMNGADCSKKSSPSAFTLSQAHQEIASLRQKVAELEGELPTRPETSMKSVSSASLDSHSPSVKLPPPSQEASIPIQNAGTSPRQYWGGVHFCPSRSPNSLWLGPSSLYAFTQRLNSFLNVKLNQEHIPHQMLPASASDDKLLDRPATGCDFFAPPSGSSGNGVYLSPLQEEYFLNYFWQAYHASLCPILDEAQFKQHYRSLLVAGGKERKPSALVDIVVAACMQYHISTLPLGSQGVLVEGKDALVAGRWHYWRGQTLLTYELESPSISTLQCHLLCAVYLCGGSFHNMMDSAVALTVRTAYILGLHLDPPSTLPEAEREMRRRLWWSVYFMDTRAGMKLGRPFMLSESHAMPALPSDSLDVAASSGSTFVPAADDTTWLSFNLRQITLYRTIRAAYTAFYNNDFHLQDGQTIWDRPDALQTGAEILAQHTRHLEAWCETIPDALKLKRQDPNSRPFSTDGARVVFEQFAPQWLQRQRLLLEHTYHHVGVNLFRPMISFFPNQAANHAQISGTSLQEELATRCAAHAIALTKLTHQALEETSLFDGWHEAFYSQWNAVMTLIGFVMAYPNTNTTASSEAKSAIRLAIAVFDNFGVKFAVAASASKIVQGLCAKIEFLAANDRTFLGGSTQPPNLGEYPLYGGDAMSWENLSVYNSSNSGGSYPSDGSHGHSELDLLDMAFDIDFWNKVDMLWPEDIEVPV</sequence>
<feature type="compositionally biased region" description="Polar residues" evidence="6">
    <location>
        <begin position="93"/>
        <end position="110"/>
    </location>
</feature>
<dbReference type="PROSITE" id="PS50048">
    <property type="entry name" value="ZN2_CY6_FUNGAL_2"/>
    <property type="match status" value="1"/>
</dbReference>
<dbReference type="PANTHER" id="PTHR47424:SF12">
    <property type="entry name" value="TRANSCRIPTION FACTOR ASQA"/>
    <property type="match status" value="1"/>
</dbReference>
<feature type="region of interest" description="Disordered" evidence="6">
    <location>
        <begin position="1"/>
        <end position="21"/>
    </location>
</feature>
<evidence type="ECO:0000256" key="2">
    <source>
        <dbReference type="ARBA" id="ARBA00023015"/>
    </source>
</evidence>
<dbReference type="PANTHER" id="PTHR47424">
    <property type="entry name" value="REGULATORY PROTEIN GAL4"/>
    <property type="match status" value="1"/>
</dbReference>
<name>A0A0U5GAW6_ASPCI</name>
<reference evidence="9" key="1">
    <citation type="journal article" date="2016" name="Genome Announc.">
        <title>Draft genome sequences of fungus Aspergillus calidoustus.</title>
        <authorList>
            <person name="Horn F."/>
            <person name="Linde J."/>
            <person name="Mattern D.J."/>
            <person name="Walther G."/>
            <person name="Guthke R."/>
            <person name="Scherlach K."/>
            <person name="Martin K."/>
            <person name="Brakhage A.A."/>
            <person name="Petzke L."/>
            <person name="Valiante V."/>
        </authorList>
    </citation>
    <scope>NUCLEOTIDE SEQUENCE [LARGE SCALE GENOMIC DNA]</scope>
    <source>
        <strain evidence="9">SF006504</strain>
    </source>
</reference>
<dbReference type="Pfam" id="PF00172">
    <property type="entry name" value="Zn_clus"/>
    <property type="match status" value="1"/>
</dbReference>
<dbReference type="GO" id="GO:0006351">
    <property type="term" value="P:DNA-templated transcription"/>
    <property type="evidence" value="ECO:0007669"/>
    <property type="project" value="InterPro"/>
</dbReference>
<dbReference type="SMART" id="SM00066">
    <property type="entry name" value="GAL4"/>
    <property type="match status" value="1"/>
</dbReference>
<keyword evidence="3" id="KW-0238">DNA-binding</keyword>
<protein>
    <submittedName>
        <fullName evidence="8">Putative Miscellaneous Zn(II)2Cys6 transcription factor (Eurofung)</fullName>
    </submittedName>
</protein>
<feature type="domain" description="Zn(2)-C6 fungal-type" evidence="7">
    <location>
        <begin position="30"/>
        <end position="59"/>
    </location>
</feature>
<evidence type="ECO:0000313" key="9">
    <source>
        <dbReference type="Proteomes" id="UP000054771"/>
    </source>
</evidence>
<dbReference type="InterPro" id="IPR007219">
    <property type="entry name" value="XnlR_reg_dom"/>
</dbReference>
<dbReference type="InterPro" id="IPR051127">
    <property type="entry name" value="Fungal_SecMet_Regulators"/>
</dbReference>
<evidence type="ECO:0000256" key="5">
    <source>
        <dbReference type="ARBA" id="ARBA00023242"/>
    </source>
</evidence>
<dbReference type="AlphaFoldDB" id="A0A0U5GAW6"/>
<dbReference type="Proteomes" id="UP000054771">
    <property type="component" value="Unassembled WGS sequence"/>
</dbReference>
<dbReference type="PROSITE" id="PS00463">
    <property type="entry name" value="ZN2_CY6_FUNGAL_1"/>
    <property type="match status" value="1"/>
</dbReference>
<dbReference type="GO" id="GO:0000978">
    <property type="term" value="F:RNA polymerase II cis-regulatory region sequence-specific DNA binding"/>
    <property type="evidence" value="ECO:0007669"/>
    <property type="project" value="TreeGrafter"/>
</dbReference>
<evidence type="ECO:0000256" key="6">
    <source>
        <dbReference type="SAM" id="MobiDB-lite"/>
    </source>
</evidence>
<evidence type="ECO:0000259" key="7">
    <source>
        <dbReference type="PROSITE" id="PS50048"/>
    </source>
</evidence>
<evidence type="ECO:0000256" key="1">
    <source>
        <dbReference type="ARBA" id="ARBA00022723"/>
    </source>
</evidence>
<dbReference type="CDD" id="cd12148">
    <property type="entry name" value="fungal_TF_MHR"/>
    <property type="match status" value="1"/>
</dbReference>
<dbReference type="GO" id="GO:0005634">
    <property type="term" value="C:nucleus"/>
    <property type="evidence" value="ECO:0007669"/>
    <property type="project" value="TreeGrafter"/>
</dbReference>
<dbReference type="GO" id="GO:0000981">
    <property type="term" value="F:DNA-binding transcription factor activity, RNA polymerase II-specific"/>
    <property type="evidence" value="ECO:0007669"/>
    <property type="project" value="InterPro"/>
</dbReference>
<gene>
    <name evidence="8" type="ORF">ASPCAL11605</name>
</gene>
<evidence type="ECO:0000256" key="4">
    <source>
        <dbReference type="ARBA" id="ARBA00023163"/>
    </source>
</evidence>
<dbReference type="SUPFAM" id="SSF57701">
    <property type="entry name" value="Zn2/Cys6 DNA-binding domain"/>
    <property type="match status" value="1"/>
</dbReference>
<keyword evidence="9" id="KW-1185">Reference proteome</keyword>